<reference evidence="1 2" key="1">
    <citation type="submission" date="2013-04" db="EMBL/GenBank/DDBJ databases">
        <authorList>
            <person name="Ikryannikova L.N."/>
            <person name="Ilina E.N."/>
            <person name="Kostryukova E.S."/>
            <person name="Semashko T.A."/>
            <person name="Karpova I.Y.U."/>
            <person name="Larin A.K."/>
            <person name="Ischenko D.S."/>
            <person name="Alekseev D.G."/>
            <person name="Klimova E.A."/>
            <person name="Filimonova A.V."/>
            <person name="Savinova T.A."/>
            <person name="Filimonova O.Y.U."/>
            <person name="Dubovickaya V.A."/>
            <person name="Sidorenko S.V."/>
            <person name="Govorun V.M."/>
        </authorList>
    </citation>
    <scope>NUCLEOTIDE SEQUENCE [LARGE SCALE GENOMIC DNA]</scope>
    <source>
        <strain evidence="1 2">13/39</strain>
    </source>
</reference>
<sequence length="158" mass="19265">MEIYTYSDFLKDKTALTFEEAGEIYDNLVSSLNTKDPDFLENWIMLIELAAEYTELRVRSETIPLPKREQNDISRRSTHEAFRKQLKVIKYFSENDEKNTNWYDQITEDRQRQGDFANYLAYIYSVNTRKNRYKKLYFLYLFDRRFLWELGNQTEKNE</sequence>
<organism evidence="1 2">
    <name type="scientific">Streptococcus mitis 13/39</name>
    <dbReference type="NCBI Taxonomy" id="1239793"/>
    <lineage>
        <taxon>Bacteria</taxon>
        <taxon>Bacillati</taxon>
        <taxon>Bacillota</taxon>
        <taxon>Bacilli</taxon>
        <taxon>Lactobacillales</taxon>
        <taxon>Streptococcaceae</taxon>
        <taxon>Streptococcus</taxon>
        <taxon>Streptococcus mitis group</taxon>
    </lineage>
</organism>
<accession>R0MCQ2</accession>
<evidence type="ECO:0000313" key="1">
    <source>
        <dbReference type="EMBL" id="EOB31977.1"/>
    </source>
</evidence>
<proteinExistence type="predicted"/>
<dbReference type="AlphaFoldDB" id="R0MCQ2"/>
<comment type="caution">
    <text evidence="1">The sequence shown here is derived from an EMBL/GenBank/DDBJ whole genome shotgun (WGS) entry which is preliminary data.</text>
</comment>
<dbReference type="Proteomes" id="UP000013315">
    <property type="component" value="Unassembled WGS sequence"/>
</dbReference>
<name>R0MCQ2_STRMT</name>
<protein>
    <submittedName>
        <fullName evidence="1">Uncharacterized protein</fullName>
    </submittedName>
</protein>
<evidence type="ECO:0000313" key="2">
    <source>
        <dbReference type="Proteomes" id="UP000013315"/>
    </source>
</evidence>
<gene>
    <name evidence="1" type="ORF">D065_07335</name>
</gene>
<dbReference type="EMBL" id="AQTU01000020">
    <property type="protein sequence ID" value="EOB31977.1"/>
    <property type="molecule type" value="Genomic_DNA"/>
</dbReference>